<feature type="domain" description="S-layer protein C-terminal" evidence="3">
    <location>
        <begin position="844"/>
        <end position="886"/>
    </location>
</feature>
<dbReference type="InterPro" id="IPR024968">
    <property type="entry name" value="SlpA_C_lactobacillus"/>
</dbReference>
<protein>
    <recommendedName>
        <fullName evidence="3">S-layer protein C-terminal domain-containing protein</fullName>
    </recommendedName>
</protein>
<feature type="region of interest" description="Disordered" evidence="1">
    <location>
        <begin position="618"/>
        <end position="646"/>
    </location>
</feature>
<dbReference type="Pfam" id="PF03217">
    <property type="entry name" value="SlpA"/>
    <property type="match status" value="4"/>
</dbReference>
<evidence type="ECO:0000313" key="5">
    <source>
        <dbReference type="Proteomes" id="UP000514410"/>
    </source>
</evidence>
<dbReference type="EMBL" id="CP049366">
    <property type="protein sequence ID" value="QMT83387.1"/>
    <property type="molecule type" value="Genomic_DNA"/>
</dbReference>
<dbReference type="Gene3D" id="3.10.20.320">
    <property type="entry name" value="Putative peptidoglycan bound protein (lpxtg motif)"/>
    <property type="match status" value="1"/>
</dbReference>
<dbReference type="Proteomes" id="UP000514410">
    <property type="component" value="Chromosome"/>
</dbReference>
<keyword evidence="5" id="KW-1185">Reference proteome</keyword>
<organism evidence="4 5">
    <name type="scientific">Companilactobacillus pabuli</name>
    <dbReference type="NCBI Taxonomy" id="2714036"/>
    <lineage>
        <taxon>Bacteria</taxon>
        <taxon>Bacillati</taxon>
        <taxon>Bacillota</taxon>
        <taxon>Bacilli</taxon>
        <taxon>Lactobacillales</taxon>
        <taxon>Lactobacillaceae</taxon>
        <taxon>Companilactobacillus</taxon>
    </lineage>
</organism>
<name>A0A7L7KUD5_9LACO</name>
<keyword evidence="2" id="KW-0732">Signal</keyword>
<evidence type="ECO:0000259" key="3">
    <source>
        <dbReference type="Pfam" id="PF03217"/>
    </source>
</evidence>
<feature type="domain" description="S-layer protein C-terminal" evidence="3">
    <location>
        <begin position="708"/>
        <end position="756"/>
    </location>
</feature>
<feature type="domain" description="S-layer protein C-terminal" evidence="3">
    <location>
        <begin position="672"/>
        <end position="694"/>
    </location>
</feature>
<feature type="region of interest" description="Disordered" evidence="1">
    <location>
        <begin position="31"/>
        <end position="199"/>
    </location>
</feature>
<evidence type="ECO:0000313" key="4">
    <source>
        <dbReference type="EMBL" id="QMT83387.1"/>
    </source>
</evidence>
<proteinExistence type="predicted"/>
<dbReference type="AlphaFoldDB" id="A0A7L7KUD5"/>
<reference evidence="4 5" key="1">
    <citation type="submission" date="2020-02" db="EMBL/GenBank/DDBJ databases">
        <title>Complete Genome Sequence of Lactobacillus sp. NFFJ11 Isolated from animal feed.</title>
        <authorList>
            <person name="Jung J.Y."/>
        </authorList>
    </citation>
    <scope>NUCLEOTIDE SEQUENCE [LARGE SCALE GENOMIC DNA]</scope>
    <source>
        <strain evidence="4 5">NFFJ11</strain>
    </source>
</reference>
<dbReference type="RefSeq" id="WP_059074104.1">
    <property type="nucleotide sequence ID" value="NZ_CP049366.1"/>
</dbReference>
<sequence>MLTNKKCMKLGTTIISALVLTSLSGQTVDAATTSTSTSSTTTPTTATTETVSPTVTTSVTTAPTTSTMGSTTGSTTSGSTTSGTTSETPTTSSSTTTPATTSTATTAPTTTPTTSTSSVSTTNTTGTTASTSTTSGTTTTPSTTTTSTPTTSTTNPTTSSTTGTSSTTTTGTSTTSSSASGSTAGATLPASSLPVSVPTALPGGQTNVTADTGGYKLPANLTDSTVVDFSDATLAGMVRQALGLKSTDPITVGDIKNYQPLTVTLTLDEGQYLAKTTGTSYVAQADYVPIESLDGMQYLQLLPHDTISFTGRLGSDANANPSLEPMYGIKLNQLELIGNYSDNSKKEINVSQIAKLETPIGSAYFAGDDGFNGITNDELKTLAPWVIQFSNDSTGGSLVMNGNTISDFSPLGGINRNTHFSINTTGGVYDPTTVYGVVGQPMQFTSTPVKGLDGEDVSSNYGFTMNTASPAYGDLTAKGNDTYVIQNPTSSYDELVYGDSGFDPKYNPTYNLGGVLVKQYGTTQWINNMIHAQPVVWQTGPSVEIKYTNSDGTPILNANGQPLTKTVTGTTIGDSFDLSGDTAVDGYTLETPTPTLQGKYTQDPQTITLTYKAIPKSTYTGTTGSGSTTTPSAPTTPPTSDDEVQSRIPITVNSLSGPQTGENELLASLGVKATTTINGQKFYQVGYGQWVEASSFTDAEFSKPGTVRTFNNTVDLVDSSGKEIGRVVSPSSGWKYSKIVKIDGNDYYQVATNEFVPVKSGIPYTAVPETTSVGITSSTPIYNSKGESIGTTLPANTSWRTDSYATINGEKMYRVATDEWIPASSLTTYQPISSTYTTKGEIPLYDHTGKLIGKTLAPGTSWKTDQLATINGREYYRVATNEYVLA</sequence>
<feature type="domain" description="S-layer protein C-terminal" evidence="3">
    <location>
        <begin position="769"/>
        <end position="824"/>
    </location>
</feature>
<feature type="chain" id="PRO_5029775545" description="S-layer protein C-terminal domain-containing protein" evidence="2">
    <location>
        <begin position="31"/>
        <end position="886"/>
    </location>
</feature>
<accession>A0A7L7KUD5</accession>
<feature type="compositionally biased region" description="Low complexity" evidence="1">
    <location>
        <begin position="618"/>
        <end position="633"/>
    </location>
</feature>
<evidence type="ECO:0000256" key="2">
    <source>
        <dbReference type="SAM" id="SignalP"/>
    </source>
</evidence>
<evidence type="ECO:0000256" key="1">
    <source>
        <dbReference type="SAM" id="MobiDB-lite"/>
    </source>
</evidence>
<feature type="signal peptide" evidence="2">
    <location>
        <begin position="1"/>
        <end position="30"/>
    </location>
</feature>
<dbReference type="KEGG" id="cpab:G6534_01415"/>
<gene>
    <name evidence="4" type="ORF">G6534_01415</name>
</gene>
<feature type="compositionally biased region" description="Low complexity" evidence="1">
    <location>
        <begin position="31"/>
        <end position="187"/>
    </location>
</feature>